<name>A0A4R2N6H8_9PAST</name>
<dbReference type="GO" id="GO:0043190">
    <property type="term" value="C:ATP-binding cassette (ABC) transporter complex"/>
    <property type="evidence" value="ECO:0007669"/>
    <property type="project" value="InterPro"/>
</dbReference>
<dbReference type="InterPro" id="IPR008995">
    <property type="entry name" value="Mo/tungstate-bd_C_term_dom"/>
</dbReference>
<keyword evidence="7" id="KW-0406">Ion transport</keyword>
<feature type="domain" description="ABC transporter" evidence="9">
    <location>
        <begin position="17"/>
        <end position="248"/>
    </location>
</feature>
<evidence type="ECO:0000259" key="9">
    <source>
        <dbReference type="PROSITE" id="PS50893"/>
    </source>
</evidence>
<dbReference type="GO" id="GO:0015697">
    <property type="term" value="P:quaternary ammonium group transport"/>
    <property type="evidence" value="ECO:0007669"/>
    <property type="project" value="UniProtKB-ARBA"/>
</dbReference>
<keyword evidence="2" id="KW-1003">Cell membrane</keyword>
<evidence type="ECO:0000256" key="6">
    <source>
        <dbReference type="ARBA" id="ARBA00023004"/>
    </source>
</evidence>
<dbReference type="InterPro" id="IPR013611">
    <property type="entry name" value="Transp-assoc_OB_typ2"/>
</dbReference>
<keyword evidence="1" id="KW-0813">Transport</keyword>
<dbReference type="EMBL" id="SLXJ01000011">
    <property type="protein sequence ID" value="TCP16494.1"/>
    <property type="molecule type" value="Genomic_DNA"/>
</dbReference>
<keyword evidence="6" id="KW-0408">Iron</keyword>
<dbReference type="PROSITE" id="PS00211">
    <property type="entry name" value="ABC_TRANSPORTER_1"/>
    <property type="match status" value="1"/>
</dbReference>
<keyword evidence="8" id="KW-0472">Membrane</keyword>
<evidence type="ECO:0000256" key="4">
    <source>
        <dbReference type="ARBA" id="ARBA00022741"/>
    </source>
</evidence>
<dbReference type="Pfam" id="PF08402">
    <property type="entry name" value="TOBE_2"/>
    <property type="match status" value="1"/>
</dbReference>
<keyword evidence="11" id="KW-1185">Reference proteome</keyword>
<dbReference type="GO" id="GO:0016887">
    <property type="term" value="F:ATP hydrolysis activity"/>
    <property type="evidence" value="ECO:0007669"/>
    <property type="project" value="InterPro"/>
</dbReference>
<evidence type="ECO:0000313" key="10">
    <source>
        <dbReference type="EMBL" id="TCP16494.1"/>
    </source>
</evidence>
<dbReference type="AlphaFoldDB" id="A0A4R2N6H8"/>
<dbReference type="SMART" id="SM00382">
    <property type="entry name" value="AAA"/>
    <property type="match status" value="1"/>
</dbReference>
<evidence type="ECO:0000256" key="3">
    <source>
        <dbReference type="ARBA" id="ARBA00022496"/>
    </source>
</evidence>
<keyword evidence="4" id="KW-0547">Nucleotide-binding</keyword>
<dbReference type="InterPro" id="IPR050093">
    <property type="entry name" value="ABC_SmlMolc_Importer"/>
</dbReference>
<organism evidence="10 11">
    <name type="scientific">Nicoletella semolina</name>
    <dbReference type="NCBI Taxonomy" id="271160"/>
    <lineage>
        <taxon>Bacteria</taxon>
        <taxon>Pseudomonadati</taxon>
        <taxon>Pseudomonadota</taxon>
        <taxon>Gammaproteobacteria</taxon>
        <taxon>Pasteurellales</taxon>
        <taxon>Pasteurellaceae</taxon>
        <taxon>Nicoletella</taxon>
    </lineage>
</organism>
<sequence length="356" mass="40061">MFQRHKKPLKEIKTLKMKVLDVQQLSCQFGQNVILQSLNLAVEENEIVCLLGASGCGKTTLLKAIAGLLPITTGYVVLSGEDLHQKAVEDRKIGLIFQDYALFPHLTVAENIQFGLNKLPKSEQQQITEKMLSVVQLHGFGQRFPHELSGGQQQRVAIARALACQPELLLLDEPFSNIDSQTRYVMIQEIKQILKSQNVPAIFVTHSKEEAFAFADKIAVMDQGKIVQFGTPTTLYYTPYNPFVADFMGGTNYLDCHIEDDGMLHSPIGGYRLFPDMDYSQGHYYWLLRPEQILLKQDLAGQGVVVDKLFLGQFYRYQIAINGVKLTACQMVELPLQASVSVGFQCRDLVLFENKI</sequence>
<dbReference type="Gene3D" id="3.40.50.300">
    <property type="entry name" value="P-loop containing nucleotide triphosphate hydrolases"/>
    <property type="match status" value="1"/>
</dbReference>
<dbReference type="PANTHER" id="PTHR42781">
    <property type="entry name" value="SPERMIDINE/PUTRESCINE IMPORT ATP-BINDING PROTEIN POTA"/>
    <property type="match status" value="1"/>
</dbReference>
<evidence type="ECO:0000256" key="1">
    <source>
        <dbReference type="ARBA" id="ARBA00022448"/>
    </source>
</evidence>
<dbReference type="PANTHER" id="PTHR42781:SF4">
    <property type="entry name" value="SPERMIDINE_PUTRESCINE IMPORT ATP-BINDING PROTEIN POTA"/>
    <property type="match status" value="1"/>
</dbReference>
<comment type="caution">
    <text evidence="10">The sequence shown here is derived from an EMBL/GenBank/DDBJ whole genome shotgun (WGS) entry which is preliminary data.</text>
</comment>
<gene>
    <name evidence="10" type="ORF">EV693_11129</name>
</gene>
<dbReference type="InterPro" id="IPR003439">
    <property type="entry name" value="ABC_transporter-like_ATP-bd"/>
</dbReference>
<dbReference type="Proteomes" id="UP000295537">
    <property type="component" value="Unassembled WGS sequence"/>
</dbReference>
<proteinExistence type="predicted"/>
<dbReference type="FunFam" id="3.40.50.300:FF:000425">
    <property type="entry name" value="Probable ABC transporter, ATP-binding subunit"/>
    <property type="match status" value="1"/>
</dbReference>
<dbReference type="InterPro" id="IPR017871">
    <property type="entry name" value="ABC_transporter-like_CS"/>
</dbReference>
<keyword evidence="3" id="KW-0410">Iron transport</keyword>
<dbReference type="CDD" id="cd03259">
    <property type="entry name" value="ABC_Carb_Solutes_like"/>
    <property type="match status" value="1"/>
</dbReference>
<dbReference type="InterPro" id="IPR027417">
    <property type="entry name" value="P-loop_NTPase"/>
</dbReference>
<accession>A0A4R2N6H8</accession>
<evidence type="ECO:0000256" key="8">
    <source>
        <dbReference type="ARBA" id="ARBA00023136"/>
    </source>
</evidence>
<dbReference type="InterPro" id="IPR015853">
    <property type="entry name" value="ABC_transpr_FbpC"/>
</dbReference>
<evidence type="ECO:0000256" key="2">
    <source>
        <dbReference type="ARBA" id="ARBA00022475"/>
    </source>
</evidence>
<evidence type="ECO:0000313" key="11">
    <source>
        <dbReference type="Proteomes" id="UP000295537"/>
    </source>
</evidence>
<dbReference type="SUPFAM" id="SSF52540">
    <property type="entry name" value="P-loop containing nucleoside triphosphate hydrolases"/>
    <property type="match status" value="1"/>
</dbReference>
<dbReference type="Pfam" id="PF00005">
    <property type="entry name" value="ABC_tran"/>
    <property type="match status" value="1"/>
</dbReference>
<reference evidence="10 11" key="1">
    <citation type="submission" date="2019-03" db="EMBL/GenBank/DDBJ databases">
        <title>Genomic Encyclopedia of Type Strains, Phase IV (KMG-IV): sequencing the most valuable type-strain genomes for metagenomic binning, comparative biology and taxonomic classification.</title>
        <authorList>
            <person name="Goeker M."/>
        </authorList>
    </citation>
    <scope>NUCLEOTIDE SEQUENCE [LARGE SCALE GENOMIC DNA]</scope>
    <source>
        <strain evidence="10 11">DSM 16380</strain>
    </source>
</reference>
<dbReference type="PROSITE" id="PS50893">
    <property type="entry name" value="ABC_TRANSPORTER_2"/>
    <property type="match status" value="1"/>
</dbReference>
<evidence type="ECO:0000256" key="5">
    <source>
        <dbReference type="ARBA" id="ARBA00022840"/>
    </source>
</evidence>
<dbReference type="SUPFAM" id="SSF50331">
    <property type="entry name" value="MOP-like"/>
    <property type="match status" value="1"/>
</dbReference>
<keyword evidence="5 10" id="KW-0067">ATP-binding</keyword>
<dbReference type="InterPro" id="IPR003593">
    <property type="entry name" value="AAA+_ATPase"/>
</dbReference>
<dbReference type="GO" id="GO:0015408">
    <property type="term" value="F:ABC-type ferric iron transporter activity"/>
    <property type="evidence" value="ECO:0007669"/>
    <property type="project" value="InterPro"/>
</dbReference>
<dbReference type="GO" id="GO:0005524">
    <property type="term" value="F:ATP binding"/>
    <property type="evidence" value="ECO:0007669"/>
    <property type="project" value="UniProtKB-KW"/>
</dbReference>
<evidence type="ECO:0000256" key="7">
    <source>
        <dbReference type="ARBA" id="ARBA00023065"/>
    </source>
</evidence>
<protein>
    <submittedName>
        <fullName evidence="10">Iron(III) transport system ATP-binding protein</fullName>
    </submittedName>
</protein>